<sequence>MDARERRARIEERVVRNGEVLFAQLATEFDVSEMTIRRDIETLQQAGVVRRISGGAIALTGTAFEPSYGLRAGTAVESKMHIAERIADLLRPGETVALDGGSTVGAVARAIRGRGLSLTVVTPSILVASTLADDEGTTIILTGGRLRSGEMSLVGTDAEATFARYNCDTFVIGVAGVDAEHGLTEYHPQEASVKRAAIAASSRLIVGVDSTKLGRVHLVNIAPLTRVSALVTDAADADLTVRAAAAAGADTILVPPPVRATDV</sequence>
<evidence type="ECO:0000313" key="8">
    <source>
        <dbReference type="EMBL" id="KOS11770.1"/>
    </source>
</evidence>
<organism evidence="8 9">
    <name type="scientific">Microbacterium aurantiacum</name>
    <dbReference type="NCBI Taxonomy" id="162393"/>
    <lineage>
        <taxon>Bacteria</taxon>
        <taxon>Bacillati</taxon>
        <taxon>Actinomycetota</taxon>
        <taxon>Actinomycetes</taxon>
        <taxon>Micrococcales</taxon>
        <taxon>Microbacteriaceae</taxon>
        <taxon>Microbacterium</taxon>
    </lineage>
</organism>
<gene>
    <name evidence="8" type="ORF">XI38_04365</name>
</gene>
<keyword evidence="2" id="KW-0678">Repressor</keyword>
<proteinExistence type="predicted"/>
<keyword evidence="9" id="KW-1185">Reference proteome</keyword>
<evidence type="ECO:0000259" key="7">
    <source>
        <dbReference type="PROSITE" id="PS51000"/>
    </source>
</evidence>
<dbReference type="InterPro" id="IPR036388">
    <property type="entry name" value="WH-like_DNA-bd_sf"/>
</dbReference>
<dbReference type="AlphaFoldDB" id="A0A0M8MQG8"/>
<feature type="domain" description="HTH deoR-type" evidence="7">
    <location>
        <begin position="3"/>
        <end position="58"/>
    </location>
</feature>
<dbReference type="Pfam" id="PF00455">
    <property type="entry name" value="DeoRC"/>
    <property type="match status" value="1"/>
</dbReference>
<dbReference type="InterPro" id="IPR037171">
    <property type="entry name" value="NagB/RpiA_transferase-like"/>
</dbReference>
<dbReference type="Proteomes" id="UP000037737">
    <property type="component" value="Unassembled WGS sequence"/>
</dbReference>
<reference evidence="8" key="1">
    <citation type="submission" date="2015-04" db="EMBL/GenBank/DDBJ databases">
        <title>Complete genome sequence of Microbacterium chocolatum SIT 101, a bacterium enantioselectively hydrolyzing mesomeric diesters.</title>
        <authorList>
            <person name="Li X."/>
            <person name="Xu Y."/>
        </authorList>
    </citation>
    <scope>NUCLEOTIDE SEQUENCE [LARGE SCALE GENOMIC DNA]</scope>
    <source>
        <strain evidence="8">SIT 101</strain>
    </source>
</reference>
<dbReference type="SUPFAM" id="SSF46785">
    <property type="entry name" value="Winged helix' DNA-binding domain"/>
    <property type="match status" value="1"/>
</dbReference>
<dbReference type="Gene3D" id="3.40.50.1360">
    <property type="match status" value="1"/>
</dbReference>
<keyword evidence="4" id="KW-0238">DNA-binding</keyword>
<protein>
    <recommendedName>
        <fullName evidence="1">Lactose phosphotransferase system repressor</fullName>
    </recommendedName>
</protein>
<dbReference type="PANTHER" id="PTHR30363">
    <property type="entry name" value="HTH-TYPE TRANSCRIPTIONAL REGULATOR SRLR-RELATED"/>
    <property type="match status" value="1"/>
</dbReference>
<dbReference type="SMART" id="SM00420">
    <property type="entry name" value="HTH_DEOR"/>
    <property type="match status" value="1"/>
</dbReference>
<evidence type="ECO:0000256" key="3">
    <source>
        <dbReference type="ARBA" id="ARBA00023015"/>
    </source>
</evidence>
<accession>A0A0M8MQG8</accession>
<comment type="caution">
    <text evidence="8">The sequence shown here is derived from an EMBL/GenBank/DDBJ whole genome shotgun (WGS) entry which is preliminary data.</text>
</comment>
<dbReference type="SUPFAM" id="SSF100950">
    <property type="entry name" value="NagB/RpiA/CoA transferase-like"/>
    <property type="match status" value="1"/>
</dbReference>
<dbReference type="SMART" id="SM01134">
    <property type="entry name" value="DeoRC"/>
    <property type="match status" value="1"/>
</dbReference>
<evidence type="ECO:0000256" key="4">
    <source>
        <dbReference type="ARBA" id="ARBA00023125"/>
    </source>
</evidence>
<evidence type="ECO:0000256" key="6">
    <source>
        <dbReference type="ARBA" id="ARBA00024937"/>
    </source>
</evidence>
<dbReference type="InterPro" id="IPR036390">
    <property type="entry name" value="WH_DNA-bd_sf"/>
</dbReference>
<evidence type="ECO:0000256" key="1">
    <source>
        <dbReference type="ARBA" id="ARBA00021390"/>
    </source>
</evidence>
<dbReference type="InterPro" id="IPR018356">
    <property type="entry name" value="Tscrpt_reg_HTH_DeoR_CS"/>
</dbReference>
<dbReference type="PANTHER" id="PTHR30363:SF4">
    <property type="entry name" value="GLYCEROL-3-PHOSPHATE REGULON REPRESSOR"/>
    <property type="match status" value="1"/>
</dbReference>
<dbReference type="GO" id="GO:0003677">
    <property type="term" value="F:DNA binding"/>
    <property type="evidence" value="ECO:0007669"/>
    <property type="project" value="UniProtKB-KW"/>
</dbReference>
<dbReference type="PRINTS" id="PR00037">
    <property type="entry name" value="HTHLACR"/>
</dbReference>
<dbReference type="InterPro" id="IPR050313">
    <property type="entry name" value="Carb_Metab_HTH_regulators"/>
</dbReference>
<keyword evidence="5" id="KW-0804">Transcription</keyword>
<dbReference type="KEGG" id="mcw:A8L33_01840"/>
<dbReference type="InterPro" id="IPR014036">
    <property type="entry name" value="DeoR-like_C"/>
</dbReference>
<dbReference type="Pfam" id="PF08220">
    <property type="entry name" value="HTH_DeoR"/>
    <property type="match status" value="1"/>
</dbReference>
<dbReference type="Gene3D" id="1.10.10.10">
    <property type="entry name" value="Winged helix-like DNA-binding domain superfamily/Winged helix DNA-binding domain"/>
    <property type="match status" value="1"/>
</dbReference>
<keyword evidence="3" id="KW-0805">Transcription regulation</keyword>
<name>A0A0M8MQG8_9MICO</name>
<dbReference type="PROSITE" id="PS51000">
    <property type="entry name" value="HTH_DEOR_2"/>
    <property type="match status" value="1"/>
</dbReference>
<dbReference type="GO" id="GO:0003700">
    <property type="term" value="F:DNA-binding transcription factor activity"/>
    <property type="evidence" value="ECO:0007669"/>
    <property type="project" value="InterPro"/>
</dbReference>
<dbReference type="OrthoDB" id="7688673at2"/>
<evidence type="ECO:0000313" key="9">
    <source>
        <dbReference type="Proteomes" id="UP000037737"/>
    </source>
</evidence>
<dbReference type="PATRIC" id="fig|84292.3.peg.905"/>
<dbReference type="PROSITE" id="PS00894">
    <property type="entry name" value="HTH_DEOR_1"/>
    <property type="match status" value="1"/>
</dbReference>
<comment type="function">
    <text evidence="6">Repressor of the lactose catabolism operon. Galactose-6-phosphate is the inducer.</text>
</comment>
<dbReference type="InterPro" id="IPR001034">
    <property type="entry name" value="DeoR_HTH"/>
</dbReference>
<dbReference type="EMBL" id="LAVO01000003">
    <property type="protein sequence ID" value="KOS11770.1"/>
    <property type="molecule type" value="Genomic_DNA"/>
</dbReference>
<evidence type="ECO:0000256" key="5">
    <source>
        <dbReference type="ARBA" id="ARBA00023163"/>
    </source>
</evidence>
<evidence type="ECO:0000256" key="2">
    <source>
        <dbReference type="ARBA" id="ARBA00022491"/>
    </source>
</evidence>